<accession>A0A9X2D698</accession>
<dbReference type="Gene3D" id="3.90.1150.200">
    <property type="match status" value="1"/>
</dbReference>
<comment type="caution">
    <text evidence="2">The sequence shown here is derived from an EMBL/GenBank/DDBJ whole genome shotgun (WGS) entry which is preliminary data.</text>
</comment>
<dbReference type="RefSeq" id="WP_250826734.1">
    <property type="nucleotide sequence ID" value="NZ_JAMOIL010000008.1"/>
</dbReference>
<reference evidence="2" key="1">
    <citation type="submission" date="2022-05" db="EMBL/GenBank/DDBJ databases">
        <authorList>
            <person name="Tuo L."/>
        </authorList>
    </citation>
    <scope>NUCLEOTIDE SEQUENCE</scope>
    <source>
        <strain evidence="2">BSK12Z-4</strain>
    </source>
</reference>
<evidence type="ECO:0000313" key="3">
    <source>
        <dbReference type="Proteomes" id="UP001139485"/>
    </source>
</evidence>
<protein>
    <submittedName>
        <fullName evidence="2">DUF1801 domain-containing protein</fullName>
    </submittedName>
</protein>
<feature type="domain" description="YdhG-like" evidence="1">
    <location>
        <begin position="24"/>
        <end position="113"/>
    </location>
</feature>
<name>A0A9X2D698_9ACTN</name>
<dbReference type="InterPro" id="IPR014922">
    <property type="entry name" value="YdhG-like"/>
</dbReference>
<dbReference type="SUPFAM" id="SSF159888">
    <property type="entry name" value="YdhG-like"/>
    <property type="match status" value="1"/>
</dbReference>
<organism evidence="2 3">
    <name type="scientific">Nocardioides bruguierae</name>
    <dbReference type="NCBI Taxonomy" id="2945102"/>
    <lineage>
        <taxon>Bacteria</taxon>
        <taxon>Bacillati</taxon>
        <taxon>Actinomycetota</taxon>
        <taxon>Actinomycetes</taxon>
        <taxon>Propionibacteriales</taxon>
        <taxon>Nocardioidaceae</taxon>
        <taxon>Nocardioides</taxon>
    </lineage>
</organism>
<evidence type="ECO:0000313" key="2">
    <source>
        <dbReference type="EMBL" id="MCM0620040.1"/>
    </source>
</evidence>
<sequence length="119" mass="13054">MTTDPRVEEYLATLAGLDPRVLPRVEQVRAIVAELVPEAVEALSYGLVGWKLDGRPLLYVGGFARHVGLYATPAGHEAFAEELSRFTQGKGSVQLPLTEDLPVDLVRRIVAFRAEQVRG</sequence>
<dbReference type="Pfam" id="PF08818">
    <property type="entry name" value="DUF1801"/>
    <property type="match status" value="1"/>
</dbReference>
<evidence type="ECO:0000259" key="1">
    <source>
        <dbReference type="Pfam" id="PF08818"/>
    </source>
</evidence>
<dbReference type="EMBL" id="JAMOIL010000008">
    <property type="protein sequence ID" value="MCM0620040.1"/>
    <property type="molecule type" value="Genomic_DNA"/>
</dbReference>
<keyword evidence="3" id="KW-1185">Reference proteome</keyword>
<dbReference type="Proteomes" id="UP001139485">
    <property type="component" value="Unassembled WGS sequence"/>
</dbReference>
<gene>
    <name evidence="2" type="ORF">M8330_06990</name>
</gene>
<dbReference type="AlphaFoldDB" id="A0A9X2D698"/>
<proteinExistence type="predicted"/>